<gene>
    <name evidence="7" type="ORF">EYC80_005683</name>
</gene>
<evidence type="ECO:0000256" key="6">
    <source>
        <dbReference type="SAM" id="Phobius"/>
    </source>
</evidence>
<feature type="transmembrane region" description="Helical" evidence="6">
    <location>
        <begin position="636"/>
        <end position="658"/>
    </location>
</feature>
<evidence type="ECO:0000256" key="5">
    <source>
        <dbReference type="ARBA" id="ARBA00023136"/>
    </source>
</evidence>
<protein>
    <recommendedName>
        <fullName evidence="9">N-acetyltransferase domain-containing protein</fullName>
    </recommendedName>
</protein>
<feature type="transmembrane region" description="Helical" evidence="6">
    <location>
        <begin position="373"/>
        <end position="395"/>
    </location>
</feature>
<feature type="transmembrane region" description="Helical" evidence="6">
    <location>
        <begin position="549"/>
        <end position="567"/>
    </location>
</feature>
<dbReference type="Proteomes" id="UP000326757">
    <property type="component" value="Unassembled WGS sequence"/>
</dbReference>
<dbReference type="PANTHER" id="PTHR19432">
    <property type="entry name" value="SUGAR TRANSPORTER"/>
    <property type="match status" value="1"/>
</dbReference>
<feature type="transmembrane region" description="Helical" evidence="6">
    <location>
        <begin position="336"/>
        <end position="361"/>
    </location>
</feature>
<dbReference type="PANTHER" id="PTHR19432:SF35">
    <property type="entry name" value="SOLUTE CARRIER FAMILY 45 MEMBER 3 ISOFORM X1"/>
    <property type="match status" value="1"/>
</dbReference>
<keyword evidence="5 6" id="KW-0472">Membrane</keyword>
<keyword evidence="2" id="KW-0813">Transport</keyword>
<evidence type="ECO:0000313" key="8">
    <source>
        <dbReference type="Proteomes" id="UP000326757"/>
    </source>
</evidence>
<dbReference type="SUPFAM" id="SSF103473">
    <property type="entry name" value="MFS general substrate transporter"/>
    <property type="match status" value="1"/>
</dbReference>
<name>A0A5N6KG06_MONLA</name>
<dbReference type="Gene3D" id="3.40.630.30">
    <property type="match status" value="1"/>
</dbReference>
<reference evidence="7 8" key="1">
    <citation type="submission" date="2019-06" db="EMBL/GenBank/DDBJ databases">
        <title>Genome Sequence of the Brown Rot Fungal Pathogen Monilinia laxa.</title>
        <authorList>
            <person name="De Miccolis Angelini R.M."/>
            <person name="Landi L."/>
            <person name="Abate D."/>
            <person name="Pollastro S."/>
            <person name="Romanazzi G."/>
            <person name="Faretra F."/>
        </authorList>
    </citation>
    <scope>NUCLEOTIDE SEQUENCE [LARGE SCALE GENOMIC DNA]</scope>
    <source>
        <strain evidence="7 8">Mlax316</strain>
    </source>
</reference>
<dbReference type="AlphaFoldDB" id="A0A5N6KG06"/>
<keyword evidence="8" id="KW-1185">Reference proteome</keyword>
<comment type="caution">
    <text evidence="7">The sequence shown here is derived from an EMBL/GenBank/DDBJ whole genome shotgun (WGS) entry which is preliminary data.</text>
</comment>
<dbReference type="CDD" id="cd04301">
    <property type="entry name" value="NAT_SF"/>
    <property type="match status" value="1"/>
</dbReference>
<dbReference type="GO" id="GO:0005886">
    <property type="term" value="C:plasma membrane"/>
    <property type="evidence" value="ECO:0007669"/>
    <property type="project" value="TreeGrafter"/>
</dbReference>
<dbReference type="SUPFAM" id="SSF55729">
    <property type="entry name" value="Acyl-CoA N-acyltransferases (Nat)"/>
    <property type="match status" value="1"/>
</dbReference>
<feature type="transmembrane region" description="Helical" evidence="6">
    <location>
        <begin position="296"/>
        <end position="315"/>
    </location>
</feature>
<feature type="transmembrane region" description="Helical" evidence="6">
    <location>
        <begin position="487"/>
        <end position="507"/>
    </location>
</feature>
<feature type="transmembrane region" description="Helical" evidence="6">
    <location>
        <begin position="431"/>
        <end position="453"/>
    </location>
</feature>
<dbReference type="InterPro" id="IPR016181">
    <property type="entry name" value="Acyl_CoA_acyltransferase"/>
</dbReference>
<dbReference type="EMBL" id="VIGI01000003">
    <property type="protein sequence ID" value="KAB8302239.1"/>
    <property type="molecule type" value="Genomic_DNA"/>
</dbReference>
<feature type="transmembrane region" description="Helical" evidence="6">
    <location>
        <begin position="670"/>
        <end position="689"/>
    </location>
</feature>
<proteinExistence type="predicted"/>
<accession>A0A5N6KG06</accession>
<comment type="subcellular location">
    <subcellularLocation>
        <location evidence="1">Membrane</location>
        <topology evidence="1">Multi-pass membrane protein</topology>
    </subcellularLocation>
</comment>
<dbReference type="OrthoDB" id="28755at2759"/>
<evidence type="ECO:0000256" key="2">
    <source>
        <dbReference type="ARBA" id="ARBA00022448"/>
    </source>
</evidence>
<feature type="transmembrane region" description="Helical" evidence="6">
    <location>
        <begin position="220"/>
        <end position="237"/>
    </location>
</feature>
<evidence type="ECO:0000256" key="3">
    <source>
        <dbReference type="ARBA" id="ARBA00022692"/>
    </source>
</evidence>
<evidence type="ECO:0000313" key="7">
    <source>
        <dbReference type="EMBL" id="KAB8302239.1"/>
    </source>
</evidence>
<evidence type="ECO:0000256" key="1">
    <source>
        <dbReference type="ARBA" id="ARBA00004141"/>
    </source>
</evidence>
<organism evidence="7 8">
    <name type="scientific">Monilinia laxa</name>
    <name type="common">Brown rot fungus</name>
    <name type="synonym">Sclerotinia laxa</name>
    <dbReference type="NCBI Taxonomy" id="61186"/>
    <lineage>
        <taxon>Eukaryota</taxon>
        <taxon>Fungi</taxon>
        <taxon>Dikarya</taxon>
        <taxon>Ascomycota</taxon>
        <taxon>Pezizomycotina</taxon>
        <taxon>Leotiomycetes</taxon>
        <taxon>Helotiales</taxon>
        <taxon>Sclerotiniaceae</taxon>
        <taxon>Monilinia</taxon>
    </lineage>
</organism>
<sequence length="692" mass="76419">MPYAVQPVSITDAPGLSRAMMSAWWEDEHWRVLWEKSGTTLEQIISDCTQRQPRSLTKGRNVKRHLKVIDTDSGEIVAYSRYIVPESYVDFWLEAQIPEPSPEEHAEYERRFDEVTDDGMIKGMDHDFASEFGNPLEEVEGSILKDIGPCFAVDYMTTHPAHKGRGVASMMLKEALKRVDEASLTSIVMASPAGKKLLQVVWATVMAQGSSYLISLELKPAIVSLVWLAGPVCGTILQPYIGYKSDFCTHQWGRRRPFMIYGTIFTISCINALSWTSEVVRLIWNILGVSDHEVGAKFVIQVLAIAEVWALNVAIQPVQASIRALIVDSCPGAQAVIANSYASIAVIIGSAIGYGCAFIEMPKGPAWLTNPQFKSLCFIASVSLGITVAITSLMIEEKAVDTDCLGKSGIRKIWREIFKAIKTLPPTIKRIMAVQFCAWLAWFPFLFNVVLYLSRLYDFQILSEKMGPTSTRFYNGLRQQSIRHATLAMLVFSMVALATNLCLPYLVTDADFSTTELEWQKDEGSAAVKSGGFVALKQKIGSPRKLGRVWMISHIITAIALLGMTIGDGFMTSVSFVSLLGISWTLTQWAPFAMLSAEIASSSIPESKEIENGMEDQCDSPDSGDDLKPRAGITMAIHNIAIAMPQMLSAVIGALIYWVCRQSNLGDTEAMRWVLRMGIVAGGSAAWFARKL</sequence>
<evidence type="ECO:0000256" key="4">
    <source>
        <dbReference type="ARBA" id="ARBA00022989"/>
    </source>
</evidence>
<keyword evidence="3 6" id="KW-0812">Transmembrane</keyword>
<feature type="transmembrane region" description="Helical" evidence="6">
    <location>
        <begin position="258"/>
        <end position="276"/>
    </location>
</feature>
<evidence type="ECO:0008006" key="9">
    <source>
        <dbReference type="Google" id="ProtNLM"/>
    </source>
</evidence>
<dbReference type="GO" id="GO:0008506">
    <property type="term" value="F:sucrose:proton symporter activity"/>
    <property type="evidence" value="ECO:0007669"/>
    <property type="project" value="TreeGrafter"/>
</dbReference>
<dbReference type="InterPro" id="IPR036259">
    <property type="entry name" value="MFS_trans_sf"/>
</dbReference>
<keyword evidence="4 6" id="KW-1133">Transmembrane helix</keyword>